<dbReference type="AlphaFoldDB" id="A0A0R3SED2"/>
<name>A0A0R3SED2_HYMDI</name>
<reference evidence="1" key="1">
    <citation type="submission" date="2017-02" db="UniProtKB">
        <authorList>
            <consortium name="WormBaseParasite"/>
        </authorList>
    </citation>
    <scope>IDENTIFICATION</scope>
</reference>
<sequence>LQIRHSLKLSGKQKFKSQKSKVLLQHHKFSELVELLLLLFLKLEVRKMRLLQPVTNMNVHKQ</sequence>
<proteinExistence type="predicted"/>
<evidence type="ECO:0000313" key="1">
    <source>
        <dbReference type="WBParaSite" id="HDID_0000311601-mRNA-1"/>
    </source>
</evidence>
<organism evidence="1">
    <name type="scientific">Hymenolepis diminuta</name>
    <name type="common">Rat tapeworm</name>
    <dbReference type="NCBI Taxonomy" id="6216"/>
    <lineage>
        <taxon>Eukaryota</taxon>
        <taxon>Metazoa</taxon>
        <taxon>Spiralia</taxon>
        <taxon>Lophotrochozoa</taxon>
        <taxon>Platyhelminthes</taxon>
        <taxon>Cestoda</taxon>
        <taxon>Eucestoda</taxon>
        <taxon>Cyclophyllidea</taxon>
        <taxon>Hymenolepididae</taxon>
        <taxon>Hymenolepis</taxon>
    </lineage>
</organism>
<dbReference type="WBParaSite" id="HDID_0000311601-mRNA-1">
    <property type="protein sequence ID" value="HDID_0000311601-mRNA-1"/>
    <property type="gene ID" value="HDID_0000311601"/>
</dbReference>
<protein>
    <submittedName>
        <fullName evidence="1">Ovule protein</fullName>
    </submittedName>
</protein>
<accession>A0A0R3SED2</accession>